<name>A0ABS6ZPH4_9GAMM</name>
<evidence type="ECO:0000256" key="3">
    <source>
        <dbReference type="ARBA" id="ARBA00022741"/>
    </source>
</evidence>
<protein>
    <submittedName>
        <fullName evidence="9">Four-carbon acid sugar kinase family protein</fullName>
    </submittedName>
</protein>
<organism evidence="9 10">
    <name type="scientific">Billgrantia antri</name>
    <dbReference type="NCBI Taxonomy" id="2846777"/>
    <lineage>
        <taxon>Bacteria</taxon>
        <taxon>Pseudomonadati</taxon>
        <taxon>Pseudomonadota</taxon>
        <taxon>Gammaproteobacteria</taxon>
        <taxon>Oceanospirillales</taxon>
        <taxon>Halomonadaceae</taxon>
        <taxon>Billgrantia</taxon>
    </lineage>
</organism>
<dbReference type="Proteomes" id="UP000769617">
    <property type="component" value="Unassembled WGS sequence"/>
</dbReference>
<evidence type="ECO:0000313" key="10">
    <source>
        <dbReference type="Proteomes" id="UP000769617"/>
    </source>
</evidence>
<evidence type="ECO:0000256" key="5">
    <source>
        <dbReference type="ARBA" id="ARBA00022840"/>
    </source>
</evidence>
<reference evidence="9 10" key="1">
    <citation type="submission" date="2021-07" db="EMBL/GenBank/DDBJ databases">
        <authorList>
            <person name="So Y."/>
        </authorList>
    </citation>
    <scope>NUCLEOTIDE SEQUENCE [LARGE SCALE GENOMIC DNA]</scope>
    <source>
        <strain evidence="9 10">Y3S6</strain>
    </source>
</reference>
<keyword evidence="3" id="KW-0547">Nucleotide-binding</keyword>
<evidence type="ECO:0000256" key="2">
    <source>
        <dbReference type="ARBA" id="ARBA00022679"/>
    </source>
</evidence>
<dbReference type="Pfam" id="PF07005">
    <property type="entry name" value="SBD_N"/>
    <property type="match status" value="1"/>
</dbReference>
<comment type="similarity">
    <text evidence="1">Belongs to the four-carbon acid sugar kinase family.</text>
</comment>
<evidence type="ECO:0000256" key="1">
    <source>
        <dbReference type="ARBA" id="ARBA00005715"/>
    </source>
</evidence>
<keyword evidence="6" id="KW-0119">Carbohydrate metabolism</keyword>
<dbReference type="EMBL" id="JAHYCA010000004">
    <property type="protein sequence ID" value="MBW6391976.1"/>
    <property type="molecule type" value="Genomic_DNA"/>
</dbReference>
<dbReference type="RefSeq" id="WP_219792466.1">
    <property type="nucleotide sequence ID" value="NZ_JAHYCA010000004.1"/>
</dbReference>
<sequence length="394" mass="40845">MIAGSDIAIVADDLTGALDTAAPFAERGMTARVAVTLEGLGAALSASGGPSRVMAVNTGSRHLGRDAAARRVEEAAERLLELRPRLLIKKVDSTLRGQVVAESLALRRLTGRRLLVCPAVPSQGRCVQGGEVWVEGEPLSATAYARDALSPPLTGPLDRGFAVDGVSLVRHVVEAGRPLTVTDCVVDATNDATLMLLAEQLLEAPGEWLPVCAAGLTQALARSMALTRYTATASRTFALPEPVRTLFAVGSRSPRSCRQLEMLRAAFPEVPCRPAFGPVSDADDRGECIIVPGVLADRAANAEAVAAGMANAVAAAGGKERGVLLFLCGGDIALAVLERLGGEYIELAGEWCPGVPLGHVNGDAGRPVMTKAGGFGPEDLLVTLLAGIRHSSKA</sequence>
<gene>
    <name evidence="9" type="ORF">KPL81_12505</name>
</gene>
<keyword evidence="2" id="KW-0808">Transferase</keyword>
<dbReference type="InterPro" id="IPR010737">
    <property type="entry name" value="4-carb_acid_sugar_kinase_N"/>
</dbReference>
<keyword evidence="10" id="KW-1185">Reference proteome</keyword>
<evidence type="ECO:0000259" key="7">
    <source>
        <dbReference type="Pfam" id="PF07005"/>
    </source>
</evidence>
<dbReference type="Gene3D" id="3.40.980.20">
    <property type="entry name" value="Four-carbon acid sugar kinase, nucleotide binding domain"/>
    <property type="match status" value="1"/>
</dbReference>
<evidence type="ECO:0000313" key="9">
    <source>
        <dbReference type="EMBL" id="MBW6391976.1"/>
    </source>
</evidence>
<comment type="caution">
    <text evidence="9">The sequence shown here is derived from an EMBL/GenBank/DDBJ whole genome shotgun (WGS) entry which is preliminary data.</text>
</comment>
<accession>A0ABS6ZPH4</accession>
<evidence type="ECO:0000259" key="8">
    <source>
        <dbReference type="Pfam" id="PF17042"/>
    </source>
</evidence>
<evidence type="ECO:0000256" key="4">
    <source>
        <dbReference type="ARBA" id="ARBA00022777"/>
    </source>
</evidence>
<keyword evidence="5" id="KW-0067">ATP-binding</keyword>
<dbReference type="Pfam" id="PF17042">
    <property type="entry name" value="NBD_C"/>
    <property type="match status" value="1"/>
</dbReference>
<dbReference type="InterPro" id="IPR037051">
    <property type="entry name" value="4-carb_acid_sugar_kinase_N_sf"/>
</dbReference>
<proteinExistence type="inferred from homology"/>
<feature type="domain" description="Four-carbon acid sugar kinase N-terminal" evidence="7">
    <location>
        <begin position="7"/>
        <end position="220"/>
    </location>
</feature>
<dbReference type="InterPro" id="IPR031475">
    <property type="entry name" value="NBD_C"/>
</dbReference>
<dbReference type="InterPro" id="IPR042213">
    <property type="entry name" value="NBD_C_sf"/>
</dbReference>
<keyword evidence="4 9" id="KW-0418">Kinase</keyword>
<dbReference type="Gene3D" id="3.40.50.10840">
    <property type="entry name" value="Putative sugar-binding, N-terminal domain"/>
    <property type="match status" value="1"/>
</dbReference>
<dbReference type="SUPFAM" id="SSF142764">
    <property type="entry name" value="YgbK-like"/>
    <property type="match status" value="1"/>
</dbReference>
<dbReference type="GO" id="GO:0016301">
    <property type="term" value="F:kinase activity"/>
    <property type="evidence" value="ECO:0007669"/>
    <property type="project" value="UniProtKB-KW"/>
</dbReference>
<evidence type="ECO:0000256" key="6">
    <source>
        <dbReference type="ARBA" id="ARBA00023277"/>
    </source>
</evidence>
<feature type="domain" description="Four-carbon acid sugar kinase nucleotide binding" evidence="8">
    <location>
        <begin position="301"/>
        <end position="381"/>
    </location>
</feature>